<evidence type="ECO:0000313" key="2">
    <source>
        <dbReference type="EMBL" id="KHN97017.1"/>
    </source>
</evidence>
<dbReference type="AlphaFoldDB" id="A0A0B2WU73"/>
<evidence type="ECO:0000313" key="3">
    <source>
        <dbReference type="Proteomes" id="UP000030816"/>
    </source>
</evidence>
<keyword evidence="3" id="KW-1185">Reference proteome</keyword>
<comment type="caution">
    <text evidence="2">The sequence shown here is derived from an EMBL/GenBank/DDBJ whole genome shotgun (WGS) entry which is preliminary data.</text>
</comment>
<protein>
    <submittedName>
        <fullName evidence="2">Uncharacterized protein</fullName>
    </submittedName>
</protein>
<dbReference type="Proteomes" id="UP000030816">
    <property type="component" value="Unassembled WGS sequence"/>
</dbReference>
<feature type="chain" id="PRO_5002079573" evidence="1">
    <location>
        <begin position="19"/>
        <end position="134"/>
    </location>
</feature>
<sequence length="134" mass="15404">MRLFILEIVTMFSVTVNSLLVDKATVYLEEACRGKAYTITANDKCTQLPEDWYEFSKATLLTEWQLMRDAFRRRKINGAKIPEGVVCDFYIDEKCQQPLWIGMEDPGTCSFSELEIGNQAVSVHCYDDTERGEI</sequence>
<dbReference type="HOGENOM" id="CLU_1896707_0_0_1"/>
<dbReference type="OrthoDB" id="4953992at2759"/>
<reference evidence="2 3" key="1">
    <citation type="journal article" date="2014" name="Proc. Natl. Acad. Sci. U.S.A.">
        <title>Trajectory and genomic determinants of fungal-pathogen speciation and host adaptation.</title>
        <authorList>
            <person name="Hu X."/>
            <person name="Xiao G."/>
            <person name="Zheng P."/>
            <person name="Shang Y."/>
            <person name="Su Y."/>
            <person name="Zhang X."/>
            <person name="Liu X."/>
            <person name="Zhan S."/>
            <person name="St Leger R.J."/>
            <person name="Wang C."/>
        </authorList>
    </citation>
    <scope>NUCLEOTIDE SEQUENCE [LARGE SCALE GENOMIC DNA]</scope>
    <source>
        <strain evidence="2 3">ARSEF 1941</strain>
    </source>
</reference>
<proteinExistence type="predicted"/>
<evidence type="ECO:0000256" key="1">
    <source>
        <dbReference type="SAM" id="SignalP"/>
    </source>
</evidence>
<keyword evidence="1" id="KW-0732">Signal</keyword>
<dbReference type="EMBL" id="AZHE01000012">
    <property type="protein sequence ID" value="KHN97017.1"/>
    <property type="molecule type" value="Genomic_DNA"/>
</dbReference>
<dbReference type="GeneID" id="63739581"/>
<dbReference type="RefSeq" id="XP_040678083.1">
    <property type="nucleotide sequence ID" value="XM_040823924.1"/>
</dbReference>
<gene>
    <name evidence="2" type="ORF">MAM_05126</name>
</gene>
<accession>A0A0B2WU73</accession>
<name>A0A0B2WU73_METAS</name>
<organism evidence="2 3">
    <name type="scientific">Metarhizium album (strain ARSEF 1941)</name>
    <dbReference type="NCBI Taxonomy" id="1081103"/>
    <lineage>
        <taxon>Eukaryota</taxon>
        <taxon>Fungi</taxon>
        <taxon>Dikarya</taxon>
        <taxon>Ascomycota</taxon>
        <taxon>Pezizomycotina</taxon>
        <taxon>Sordariomycetes</taxon>
        <taxon>Hypocreomycetidae</taxon>
        <taxon>Hypocreales</taxon>
        <taxon>Clavicipitaceae</taxon>
        <taxon>Metarhizium</taxon>
    </lineage>
</organism>
<feature type="signal peptide" evidence="1">
    <location>
        <begin position="1"/>
        <end position="18"/>
    </location>
</feature>